<gene>
    <name evidence="1" type="ORF">Tci_035400</name>
</gene>
<evidence type="ECO:0000313" key="1">
    <source>
        <dbReference type="EMBL" id="GEU63422.1"/>
    </source>
</evidence>
<proteinExistence type="predicted"/>
<name>A0A6L2LSI6_TANCI</name>
<protein>
    <recommendedName>
        <fullName evidence="2">Retrovirus-related Pol polyprotein from transposon TNT 1-94</fullName>
    </recommendedName>
</protein>
<organism evidence="1">
    <name type="scientific">Tanacetum cinerariifolium</name>
    <name type="common">Dalmatian daisy</name>
    <name type="synonym">Chrysanthemum cinerariifolium</name>
    <dbReference type="NCBI Taxonomy" id="118510"/>
    <lineage>
        <taxon>Eukaryota</taxon>
        <taxon>Viridiplantae</taxon>
        <taxon>Streptophyta</taxon>
        <taxon>Embryophyta</taxon>
        <taxon>Tracheophyta</taxon>
        <taxon>Spermatophyta</taxon>
        <taxon>Magnoliopsida</taxon>
        <taxon>eudicotyledons</taxon>
        <taxon>Gunneridae</taxon>
        <taxon>Pentapetalae</taxon>
        <taxon>asterids</taxon>
        <taxon>campanulids</taxon>
        <taxon>Asterales</taxon>
        <taxon>Asteraceae</taxon>
        <taxon>Asteroideae</taxon>
        <taxon>Anthemideae</taxon>
        <taxon>Anthemidinae</taxon>
        <taxon>Tanacetum</taxon>
    </lineage>
</organism>
<accession>A0A6L2LSI6</accession>
<dbReference type="EMBL" id="BKCJ010004843">
    <property type="protein sequence ID" value="GEU63422.1"/>
    <property type="molecule type" value="Genomic_DNA"/>
</dbReference>
<evidence type="ECO:0008006" key="2">
    <source>
        <dbReference type="Google" id="ProtNLM"/>
    </source>
</evidence>
<reference evidence="1" key="1">
    <citation type="journal article" date="2019" name="Sci. Rep.">
        <title>Draft genome of Tanacetum cinerariifolium, the natural source of mosquito coil.</title>
        <authorList>
            <person name="Yamashiro T."/>
            <person name="Shiraishi A."/>
            <person name="Satake H."/>
            <person name="Nakayama K."/>
        </authorList>
    </citation>
    <scope>NUCLEOTIDE SEQUENCE</scope>
</reference>
<sequence length="295" mass="34146">MLCYLAGMEPYYLKCIKNGPFHPKTAKGDAKPESQWTPDERRVAVQDQRLKSIIMSCLPDDIMKSIIGCVSAKETWTDLVHSFEGPSGTKENRIMNMKLEYQTFRGLRNANHTQTLDLADIYGRFIYEDNLIQRRYSNTKKALITTPLSFAISIAFFSNNVIQDFQENFDDEVDERSSEEYLRDLDVEYQERALLENSKRFIKRKTNFSGQKANKNTECYKYGNKGHFARDGFSKISNDSYQSSMNNFSSVSKDFQPKFTPKLIQSSPSSNSQTNLKFQKDYKAEYKKMKAKLTP</sequence>
<dbReference type="AlphaFoldDB" id="A0A6L2LSI6"/>
<comment type="caution">
    <text evidence="1">The sequence shown here is derived from an EMBL/GenBank/DDBJ whole genome shotgun (WGS) entry which is preliminary data.</text>
</comment>